<evidence type="ECO:0000313" key="3">
    <source>
        <dbReference type="EMBL" id="CAH2252115.1"/>
    </source>
</evidence>
<feature type="compositionally biased region" description="Low complexity" evidence="1">
    <location>
        <begin position="152"/>
        <end position="174"/>
    </location>
</feature>
<dbReference type="Proteomes" id="UP001295444">
    <property type="component" value="Chromosome 02"/>
</dbReference>
<organism evidence="3 4">
    <name type="scientific">Pelobates cultripes</name>
    <name type="common">Western spadefoot toad</name>
    <dbReference type="NCBI Taxonomy" id="61616"/>
    <lineage>
        <taxon>Eukaryota</taxon>
        <taxon>Metazoa</taxon>
        <taxon>Chordata</taxon>
        <taxon>Craniata</taxon>
        <taxon>Vertebrata</taxon>
        <taxon>Euteleostomi</taxon>
        <taxon>Amphibia</taxon>
        <taxon>Batrachia</taxon>
        <taxon>Anura</taxon>
        <taxon>Pelobatoidea</taxon>
        <taxon>Pelobatidae</taxon>
        <taxon>Pelobates</taxon>
    </lineage>
</organism>
<dbReference type="AlphaFoldDB" id="A0AAD1VUC5"/>
<evidence type="ECO:0000313" key="4">
    <source>
        <dbReference type="Proteomes" id="UP001295444"/>
    </source>
</evidence>
<accession>A0AAD1VUC5</accession>
<evidence type="ECO:0000259" key="2">
    <source>
        <dbReference type="Pfam" id="PF23092"/>
    </source>
</evidence>
<dbReference type="InterPro" id="IPR039041">
    <property type="entry name" value="Nav/unc-53"/>
</dbReference>
<proteinExistence type="predicted"/>
<protein>
    <recommendedName>
        <fullName evidence="2">Neuron navigator 1-like ubiquitin-like domain-containing protein</fullName>
    </recommendedName>
</protein>
<feature type="domain" description="Neuron navigator 1-like ubiquitin-like" evidence="2">
    <location>
        <begin position="195"/>
        <end position="249"/>
    </location>
</feature>
<dbReference type="EMBL" id="OW240913">
    <property type="protein sequence ID" value="CAH2252115.1"/>
    <property type="molecule type" value="Genomic_DNA"/>
</dbReference>
<reference evidence="3" key="1">
    <citation type="submission" date="2022-03" db="EMBL/GenBank/DDBJ databases">
        <authorList>
            <person name="Alioto T."/>
            <person name="Alioto T."/>
            <person name="Gomez Garrido J."/>
        </authorList>
    </citation>
    <scope>NUCLEOTIDE SEQUENCE</scope>
</reference>
<dbReference type="InterPro" id="IPR057126">
    <property type="entry name" value="NAV1-like_ubiquitin-like"/>
</dbReference>
<feature type="region of interest" description="Disordered" evidence="1">
    <location>
        <begin position="143"/>
        <end position="174"/>
    </location>
</feature>
<dbReference type="PANTHER" id="PTHR12784">
    <property type="entry name" value="STEERIN"/>
    <property type="match status" value="1"/>
</dbReference>
<dbReference type="GO" id="GO:0022008">
    <property type="term" value="P:neurogenesis"/>
    <property type="evidence" value="ECO:0007669"/>
    <property type="project" value="InterPro"/>
</dbReference>
<dbReference type="PANTHER" id="PTHR12784:SF6">
    <property type="entry name" value="NEURON NAVIGATOR 2"/>
    <property type="match status" value="1"/>
</dbReference>
<evidence type="ECO:0000256" key="1">
    <source>
        <dbReference type="SAM" id="MobiDB-lite"/>
    </source>
</evidence>
<name>A0AAD1VUC5_PELCU</name>
<dbReference type="Pfam" id="PF23092">
    <property type="entry name" value="Ubiquitin_6"/>
    <property type="match status" value="1"/>
</dbReference>
<feature type="region of interest" description="Disordered" evidence="1">
    <location>
        <begin position="31"/>
        <end position="72"/>
    </location>
</feature>
<sequence>MSLFFVFLPILSCLHIPKQVNELRSSFKQAFGKKKSPKSASSHSDIEEMTDSSLPSSPKLPHNGPGLSTPLMRGSLSGSLISDCAENEAESVLQLRNELRDKEMKLTDIRLEALSSAHQLDQLREAMNRMQSEIEKLKAENDRLKAENSGKSQSQISISSSPRQSVVQPQHSVSLTESSSLDMLLEDASDGTLRKESRHVKIVVSFLEEMKWREMSDCRQRMFLIGCIGVGGKTKWDVLDGVVRRLFKVNNMSHMVGTSPGVEIWGNVNVLRYVFHICKLKAVNQNNIQRGKEIICWIEMIDPKSAHFHNTWTQACFPGFKVINM</sequence>
<keyword evidence="4" id="KW-1185">Reference proteome</keyword>
<gene>
    <name evidence="3" type="ORF">PECUL_23A061466</name>
</gene>